<dbReference type="GO" id="GO:0005737">
    <property type="term" value="C:cytoplasm"/>
    <property type="evidence" value="ECO:0007669"/>
    <property type="project" value="TreeGrafter"/>
</dbReference>
<name>A0A4P9ZHF9_9ASCO</name>
<dbReference type="PANTHER" id="PTHR31913">
    <property type="entry name" value="VACUOLAR IMPORT AND DEGRADATION PROTEIN 27"/>
    <property type="match status" value="1"/>
</dbReference>
<feature type="region of interest" description="Disordered" evidence="1">
    <location>
        <begin position="224"/>
        <end position="311"/>
    </location>
</feature>
<gene>
    <name evidence="3" type="ORF">METBISCDRAFT_25528</name>
</gene>
<evidence type="ECO:0000256" key="1">
    <source>
        <dbReference type="SAM" id="MobiDB-lite"/>
    </source>
</evidence>
<dbReference type="Proteomes" id="UP000268321">
    <property type="component" value="Unassembled WGS sequence"/>
</dbReference>
<feature type="compositionally biased region" description="Low complexity" evidence="1">
    <location>
        <begin position="283"/>
        <end position="306"/>
    </location>
</feature>
<reference evidence="4" key="1">
    <citation type="journal article" date="2018" name="Nat. Microbiol.">
        <title>Leveraging single-cell genomics to expand the fungal tree of life.</title>
        <authorList>
            <person name="Ahrendt S.R."/>
            <person name="Quandt C.A."/>
            <person name="Ciobanu D."/>
            <person name="Clum A."/>
            <person name="Salamov A."/>
            <person name="Andreopoulos B."/>
            <person name="Cheng J.F."/>
            <person name="Woyke T."/>
            <person name="Pelin A."/>
            <person name="Henrissat B."/>
            <person name="Reynolds N.K."/>
            <person name="Benny G.L."/>
            <person name="Smith M.E."/>
            <person name="James T.Y."/>
            <person name="Grigoriev I.V."/>
        </authorList>
    </citation>
    <scope>NUCLEOTIDE SEQUENCE [LARGE SCALE GENOMIC DNA]</scope>
    <source>
        <strain evidence="4">Baker2002</strain>
    </source>
</reference>
<evidence type="ECO:0000313" key="3">
    <source>
        <dbReference type="EMBL" id="RKP32587.1"/>
    </source>
</evidence>
<protein>
    <submittedName>
        <fullName evidence="3">VID27-domain-containing protein</fullName>
    </submittedName>
</protein>
<dbReference type="InterPro" id="IPR040458">
    <property type="entry name" value="Vid27"/>
</dbReference>
<evidence type="ECO:0000313" key="4">
    <source>
        <dbReference type="Proteomes" id="UP000268321"/>
    </source>
</evidence>
<organism evidence="3 4">
    <name type="scientific">Metschnikowia bicuspidata</name>
    <dbReference type="NCBI Taxonomy" id="27322"/>
    <lineage>
        <taxon>Eukaryota</taxon>
        <taxon>Fungi</taxon>
        <taxon>Dikarya</taxon>
        <taxon>Ascomycota</taxon>
        <taxon>Saccharomycotina</taxon>
        <taxon>Pichiomycetes</taxon>
        <taxon>Metschnikowiaceae</taxon>
        <taxon>Metschnikowia</taxon>
    </lineage>
</organism>
<keyword evidence="4" id="KW-1185">Reference proteome</keyword>
<dbReference type="Pfam" id="PF17748">
    <property type="entry name" value="VID27_N"/>
    <property type="match status" value="1"/>
</dbReference>
<sequence length="567" mass="62697">MNFLRKLILAPPSGEIASIPSGKLFLSRSLLSPKGALECLYNDSALSIKPTSTPHCYQLAVTRAYQEGELGAEFADGNDSEDDLEALDEHAANADERLFFLSPELHVRLHLKHDGTQVLRWDDVSGDSGDCYEFIVDEDIRGADVASFMFLVYRCLYEQVHEKSAADVPKEELRAEFSQHVSPVNSPQASLELLRSHSARSVADENRAPRSGVARVRSYAVDLSGNSVPSCSRGSAIELPRGAPLDRSRGPALDPRSSGLEPRSFSLEPHVSGLEPQSPNRPPRSSSYSEQQRSRSQQQRSQSYSERLPRSPSAEKPALVYFHKALLLTGTVICRYNVELRIFDKDSEAFVLLTPDAEVAIIKNDQDIYMLLSPTTDYAFAAPLLRKEWLKFYQEYSGLALTYRPAGSRAKEIRLFMKFASTHQFESFRNEYLTAMFKNVVQQQGDAANAQQLVDGLRAVKLSSSDLPFGRQSGAAGPEVGGDNLQKATSLSALTSSDHWQNDQRAPAPASGRSSDIFLGAFRKTEDGIVLLSEITSIEDSHGNRHDSALNLQDLRAQTFVLRDPQA</sequence>
<dbReference type="EMBL" id="ML004430">
    <property type="protein sequence ID" value="RKP32587.1"/>
    <property type="molecule type" value="Genomic_DNA"/>
</dbReference>
<dbReference type="GO" id="GO:0005634">
    <property type="term" value="C:nucleus"/>
    <property type="evidence" value="ECO:0007669"/>
    <property type="project" value="TreeGrafter"/>
</dbReference>
<proteinExistence type="predicted"/>
<feature type="domain" description="Vid27 N-terminal" evidence="2">
    <location>
        <begin position="1"/>
        <end position="174"/>
    </location>
</feature>
<dbReference type="PANTHER" id="PTHR31913:SF0">
    <property type="entry name" value="VACUOLAR IMPORT AND DEGRADATION PROTEIN 27"/>
    <property type="match status" value="1"/>
</dbReference>
<dbReference type="OrthoDB" id="10251113at2759"/>
<dbReference type="InterPro" id="IPR040979">
    <property type="entry name" value="Vid27_N"/>
</dbReference>
<dbReference type="AlphaFoldDB" id="A0A4P9ZHF9"/>
<evidence type="ECO:0000259" key="2">
    <source>
        <dbReference type="Pfam" id="PF17748"/>
    </source>
</evidence>
<accession>A0A4P9ZHF9</accession>
<feature type="compositionally biased region" description="Polar residues" evidence="1">
    <location>
        <begin position="224"/>
        <end position="233"/>
    </location>
</feature>